<evidence type="ECO:0000313" key="3">
    <source>
        <dbReference type="Proteomes" id="UP000765509"/>
    </source>
</evidence>
<dbReference type="Pfam" id="PF07727">
    <property type="entry name" value="RVT_2"/>
    <property type="match status" value="1"/>
</dbReference>
<comment type="caution">
    <text evidence="2">The sequence shown here is derived from an EMBL/GenBank/DDBJ whole genome shotgun (WGS) entry which is preliminary data.</text>
</comment>
<proteinExistence type="predicted"/>
<gene>
    <name evidence="2" type="ORF">O181_000590</name>
</gene>
<keyword evidence="3" id="KW-1185">Reference proteome</keyword>
<dbReference type="AlphaFoldDB" id="A0A9Q3B9B3"/>
<name>A0A9Q3B9B3_9BASI</name>
<dbReference type="OrthoDB" id="2515050at2759"/>
<accession>A0A9Q3B9B3</accession>
<reference evidence="2" key="1">
    <citation type="submission" date="2021-03" db="EMBL/GenBank/DDBJ databases">
        <title>Draft genome sequence of rust myrtle Austropuccinia psidii MF-1, a brazilian biotype.</title>
        <authorList>
            <person name="Quecine M.C."/>
            <person name="Pachon D.M.R."/>
            <person name="Bonatelli M.L."/>
            <person name="Correr F.H."/>
            <person name="Franceschini L.M."/>
            <person name="Leite T.F."/>
            <person name="Margarido G.R.A."/>
            <person name="Almeida C.A."/>
            <person name="Ferrarezi J.A."/>
            <person name="Labate C.A."/>
        </authorList>
    </citation>
    <scope>NUCLEOTIDE SEQUENCE</scope>
    <source>
        <strain evidence="2">MF-1</strain>
    </source>
</reference>
<evidence type="ECO:0000313" key="2">
    <source>
        <dbReference type="EMBL" id="MBW0460875.1"/>
    </source>
</evidence>
<dbReference type="EMBL" id="AVOT02000070">
    <property type="protein sequence ID" value="MBW0460875.1"/>
    <property type="molecule type" value="Genomic_DNA"/>
</dbReference>
<dbReference type="Proteomes" id="UP000765509">
    <property type="component" value="Unassembled WGS sequence"/>
</dbReference>
<protein>
    <recommendedName>
        <fullName evidence="1">Reverse transcriptase Ty1/copia-type domain-containing protein</fullName>
    </recommendedName>
</protein>
<feature type="domain" description="Reverse transcriptase Ty1/copia-type" evidence="1">
    <location>
        <begin position="2"/>
        <end position="181"/>
    </location>
</feature>
<dbReference type="InterPro" id="IPR013103">
    <property type="entry name" value="RVT_2"/>
</dbReference>
<sequence>MKGINFDKTFALTPTFGALRMIFSISCLKKWLIHTFDVKVAFLHSLIKKTLYIWPPKGIELPGKLVLKLKKELYRTKRAARSWWAHLKEILQQIGFKMNGKDPSMYYFDSKEGQEILWIHVDHGALTGSSFRLLDYIASELNRKLQIKWDNVINGLAGLSIVEDNQEYKFHQMDLCEKLISLSPGTITVTSPLPSNCDLQSNPLKVMDKEYLKKIGMLLYIAQG</sequence>
<evidence type="ECO:0000259" key="1">
    <source>
        <dbReference type="Pfam" id="PF07727"/>
    </source>
</evidence>
<organism evidence="2 3">
    <name type="scientific">Austropuccinia psidii MF-1</name>
    <dbReference type="NCBI Taxonomy" id="1389203"/>
    <lineage>
        <taxon>Eukaryota</taxon>
        <taxon>Fungi</taxon>
        <taxon>Dikarya</taxon>
        <taxon>Basidiomycota</taxon>
        <taxon>Pucciniomycotina</taxon>
        <taxon>Pucciniomycetes</taxon>
        <taxon>Pucciniales</taxon>
        <taxon>Sphaerophragmiaceae</taxon>
        <taxon>Austropuccinia</taxon>
    </lineage>
</organism>